<dbReference type="Gene3D" id="1.10.1740.10">
    <property type="match status" value="1"/>
</dbReference>
<dbReference type="SUPFAM" id="SSF88946">
    <property type="entry name" value="Sigma2 domain of RNA polymerase sigma factors"/>
    <property type="match status" value="1"/>
</dbReference>
<dbReference type="InterPro" id="IPR013324">
    <property type="entry name" value="RNA_pol_sigma_r3/r4-like"/>
</dbReference>
<dbReference type="RefSeq" id="WP_251582078.1">
    <property type="nucleotide sequence ID" value="NZ_JBHTKX010000001.1"/>
</dbReference>
<protein>
    <submittedName>
        <fullName evidence="8">RNA polymerase sigma factor</fullName>
    </submittedName>
</protein>
<sequence>MMAFVRSEPYQIFLKSASGDDHLRMVGLTEGMMLSLYKYCLSLTGSKEDAEDLCQEVYVRLLPHAAGLSKREGFSMEGYLIRAAHNVWVDGLRKEARRRELLDQQKEQYSCSHQELGDGLALEEAFQVLLSQLTDWQRTIYILCELFNYKAREAANLLDSTEGAVKAALRRAREVIAEERQRQLQLDEPGVLVSPVFEEDAERLRDYLGAFRIGDTERIIQLGLGGAADVMMVTSQVLGMKMHSSTAPQLTNARYDSLQLISRLEMVA</sequence>
<proteinExistence type="inferred from homology"/>
<dbReference type="Gene3D" id="1.10.10.10">
    <property type="entry name" value="Winged helix-like DNA-binding domain superfamily/Winged helix DNA-binding domain"/>
    <property type="match status" value="1"/>
</dbReference>
<dbReference type="EMBL" id="JBHTKX010000001">
    <property type="protein sequence ID" value="MFD1129143.1"/>
    <property type="molecule type" value="Genomic_DNA"/>
</dbReference>
<evidence type="ECO:0000256" key="4">
    <source>
        <dbReference type="ARBA" id="ARBA00023125"/>
    </source>
</evidence>
<keyword evidence="4" id="KW-0238">DNA-binding</keyword>
<reference evidence="9" key="1">
    <citation type="journal article" date="2019" name="Int. J. Syst. Evol. Microbiol.">
        <title>The Global Catalogue of Microorganisms (GCM) 10K type strain sequencing project: providing services to taxonomists for standard genome sequencing and annotation.</title>
        <authorList>
            <consortium name="The Broad Institute Genomics Platform"/>
            <consortium name="The Broad Institute Genome Sequencing Center for Infectious Disease"/>
            <person name="Wu L."/>
            <person name="Ma J."/>
        </authorList>
    </citation>
    <scope>NUCLEOTIDE SEQUENCE [LARGE SCALE GENOMIC DNA]</scope>
    <source>
        <strain evidence="9">CCUG 53519</strain>
    </source>
</reference>
<comment type="caution">
    <text evidence="8">The sequence shown here is derived from an EMBL/GenBank/DDBJ whole genome shotgun (WGS) entry which is preliminary data.</text>
</comment>
<dbReference type="SUPFAM" id="SSF88659">
    <property type="entry name" value="Sigma3 and sigma4 domains of RNA polymerase sigma factors"/>
    <property type="match status" value="1"/>
</dbReference>
<dbReference type="InterPro" id="IPR013249">
    <property type="entry name" value="RNA_pol_sigma70_r4_t2"/>
</dbReference>
<evidence type="ECO:0000256" key="1">
    <source>
        <dbReference type="ARBA" id="ARBA00010641"/>
    </source>
</evidence>
<feature type="domain" description="RNA polymerase sigma-70 region 2" evidence="6">
    <location>
        <begin position="36"/>
        <end position="98"/>
    </location>
</feature>
<dbReference type="InterPro" id="IPR039425">
    <property type="entry name" value="RNA_pol_sigma-70-like"/>
</dbReference>
<organism evidence="8 9">
    <name type="scientific">Paenibacillus provencensis</name>
    <dbReference type="NCBI Taxonomy" id="441151"/>
    <lineage>
        <taxon>Bacteria</taxon>
        <taxon>Bacillati</taxon>
        <taxon>Bacillota</taxon>
        <taxon>Bacilli</taxon>
        <taxon>Bacillales</taxon>
        <taxon>Paenibacillaceae</taxon>
        <taxon>Paenibacillus</taxon>
    </lineage>
</organism>
<evidence type="ECO:0000259" key="6">
    <source>
        <dbReference type="Pfam" id="PF04542"/>
    </source>
</evidence>
<evidence type="ECO:0000313" key="8">
    <source>
        <dbReference type="EMBL" id="MFD1129143.1"/>
    </source>
</evidence>
<evidence type="ECO:0000259" key="7">
    <source>
        <dbReference type="Pfam" id="PF08281"/>
    </source>
</evidence>
<accession>A0ABW3PX66</accession>
<gene>
    <name evidence="8" type="ORF">ACFQ3J_13260</name>
</gene>
<keyword evidence="5" id="KW-0804">Transcription</keyword>
<dbReference type="Pfam" id="PF08281">
    <property type="entry name" value="Sigma70_r4_2"/>
    <property type="match status" value="1"/>
</dbReference>
<dbReference type="InterPro" id="IPR014284">
    <property type="entry name" value="RNA_pol_sigma-70_dom"/>
</dbReference>
<keyword evidence="9" id="KW-1185">Reference proteome</keyword>
<dbReference type="Proteomes" id="UP001597169">
    <property type="component" value="Unassembled WGS sequence"/>
</dbReference>
<dbReference type="PANTHER" id="PTHR43133:SF8">
    <property type="entry name" value="RNA POLYMERASE SIGMA FACTOR HI_1459-RELATED"/>
    <property type="match status" value="1"/>
</dbReference>
<evidence type="ECO:0000256" key="5">
    <source>
        <dbReference type="ARBA" id="ARBA00023163"/>
    </source>
</evidence>
<keyword evidence="3" id="KW-0731">Sigma factor</keyword>
<dbReference type="NCBIfam" id="TIGR02937">
    <property type="entry name" value="sigma70-ECF"/>
    <property type="match status" value="1"/>
</dbReference>
<name>A0ABW3PX66_9BACL</name>
<keyword evidence="2" id="KW-0805">Transcription regulation</keyword>
<dbReference type="Pfam" id="PF04542">
    <property type="entry name" value="Sigma70_r2"/>
    <property type="match status" value="1"/>
</dbReference>
<dbReference type="InterPro" id="IPR013325">
    <property type="entry name" value="RNA_pol_sigma_r2"/>
</dbReference>
<comment type="similarity">
    <text evidence="1">Belongs to the sigma-70 factor family. ECF subfamily.</text>
</comment>
<dbReference type="PANTHER" id="PTHR43133">
    <property type="entry name" value="RNA POLYMERASE ECF-TYPE SIGMA FACTO"/>
    <property type="match status" value="1"/>
</dbReference>
<feature type="domain" description="RNA polymerase sigma factor 70 region 4 type 2" evidence="7">
    <location>
        <begin position="124"/>
        <end position="174"/>
    </location>
</feature>
<evidence type="ECO:0000256" key="2">
    <source>
        <dbReference type="ARBA" id="ARBA00023015"/>
    </source>
</evidence>
<evidence type="ECO:0000256" key="3">
    <source>
        <dbReference type="ARBA" id="ARBA00023082"/>
    </source>
</evidence>
<dbReference type="InterPro" id="IPR007627">
    <property type="entry name" value="RNA_pol_sigma70_r2"/>
</dbReference>
<dbReference type="InterPro" id="IPR036388">
    <property type="entry name" value="WH-like_DNA-bd_sf"/>
</dbReference>
<evidence type="ECO:0000313" key="9">
    <source>
        <dbReference type="Proteomes" id="UP001597169"/>
    </source>
</evidence>